<dbReference type="Proteomes" id="UP001291623">
    <property type="component" value="Unassembled WGS sequence"/>
</dbReference>
<evidence type="ECO:0000256" key="2">
    <source>
        <dbReference type="ARBA" id="ARBA00022491"/>
    </source>
</evidence>
<dbReference type="InterPro" id="IPR025830">
    <property type="entry name" value="DNA_bnd_dom_ovate"/>
</dbReference>
<evidence type="ECO:0000256" key="1">
    <source>
        <dbReference type="ARBA" id="ARBA00004123"/>
    </source>
</evidence>
<dbReference type="PANTHER" id="PTHR33057:SF151">
    <property type="entry name" value="TRANSCRIPTION REPRESSOR OFP1"/>
    <property type="match status" value="1"/>
</dbReference>
<name>A0AAE1R662_9SOLA</name>
<keyword evidence="2 6" id="KW-0678">Repressor</keyword>
<organism evidence="9 10">
    <name type="scientific">Anisodus tanguticus</name>
    <dbReference type="NCBI Taxonomy" id="243964"/>
    <lineage>
        <taxon>Eukaryota</taxon>
        <taxon>Viridiplantae</taxon>
        <taxon>Streptophyta</taxon>
        <taxon>Embryophyta</taxon>
        <taxon>Tracheophyta</taxon>
        <taxon>Spermatophyta</taxon>
        <taxon>Magnoliopsida</taxon>
        <taxon>eudicotyledons</taxon>
        <taxon>Gunneridae</taxon>
        <taxon>Pentapetalae</taxon>
        <taxon>asterids</taxon>
        <taxon>lamiids</taxon>
        <taxon>Solanales</taxon>
        <taxon>Solanaceae</taxon>
        <taxon>Solanoideae</taxon>
        <taxon>Hyoscyameae</taxon>
        <taxon>Anisodus</taxon>
    </lineage>
</organism>
<gene>
    <name evidence="9" type="ORF">RND71_035719</name>
</gene>
<evidence type="ECO:0000256" key="7">
    <source>
        <dbReference type="SAM" id="MobiDB-lite"/>
    </source>
</evidence>
<feature type="compositionally biased region" description="Basic and acidic residues" evidence="7">
    <location>
        <begin position="24"/>
        <end position="36"/>
    </location>
</feature>
<dbReference type="GO" id="GO:0045892">
    <property type="term" value="P:negative regulation of DNA-templated transcription"/>
    <property type="evidence" value="ECO:0007669"/>
    <property type="project" value="UniProtKB-UniRule"/>
</dbReference>
<feature type="region of interest" description="Disordered" evidence="7">
    <location>
        <begin position="139"/>
        <end position="182"/>
    </location>
</feature>
<evidence type="ECO:0000256" key="4">
    <source>
        <dbReference type="ARBA" id="ARBA00023163"/>
    </source>
</evidence>
<feature type="region of interest" description="Disordered" evidence="7">
    <location>
        <begin position="24"/>
        <end position="58"/>
    </location>
</feature>
<dbReference type="AlphaFoldDB" id="A0AAE1R662"/>
<evidence type="ECO:0000313" key="10">
    <source>
        <dbReference type="Proteomes" id="UP001291623"/>
    </source>
</evidence>
<comment type="subcellular location">
    <subcellularLocation>
        <location evidence="1 6">Nucleus</location>
    </subcellularLocation>
</comment>
<feature type="compositionally biased region" description="Low complexity" evidence="7">
    <location>
        <begin position="153"/>
        <end position="163"/>
    </location>
</feature>
<dbReference type="Pfam" id="PF04844">
    <property type="entry name" value="Ovate"/>
    <property type="match status" value="1"/>
</dbReference>
<dbReference type="EMBL" id="JAVYJV010000019">
    <property type="protein sequence ID" value="KAK4345543.1"/>
    <property type="molecule type" value="Genomic_DNA"/>
</dbReference>
<comment type="function">
    <text evidence="6">Transcriptional repressor that regulates multiple aspects of plant growth and development.</text>
</comment>
<feature type="compositionally biased region" description="Low complexity" evidence="7">
    <location>
        <begin position="37"/>
        <end position="49"/>
    </location>
</feature>
<sequence length="391" mass="44425">MGNYRFRLSDMMPNAWFYKLKDMSKSSKNKSRDHSRINSSSSTSSYSLSTIQPDKKRQPHNLAYQRKSYYISRNLSPPETLNCQNPKSVDNVVQFSEPPKKSSKKRRSTTRRKNSPKLVSSSVSASCSCRASIESVWTKPDSTPEEYPNSPVSSSSSSSSSSSTEHVSILAEKLDPMTSTSPSCGCRIDDMKKETLNLDHEFQSVNKINLPPIITKLEKLNEKQRIVKETQGILNEKQRIVSEEQGTLSEKQGMVLKKQGILNEKQGIVQEKQRIPSVRRVSVSSSTGVKLRTNSPRIMTNSRKIQGSRKSISSRRSSVSESFAVVKSSRNPMKDFRESMVEMIMENNIRASKDLEELLACYLSLNSDEYHELIIKVFKQIWFDITDIRLK</sequence>
<keyword evidence="5 6" id="KW-0539">Nucleus</keyword>
<feature type="domain" description="OVATE" evidence="8">
    <location>
        <begin position="325"/>
        <end position="384"/>
    </location>
</feature>
<evidence type="ECO:0000313" key="9">
    <source>
        <dbReference type="EMBL" id="KAK4345543.1"/>
    </source>
</evidence>
<dbReference type="PANTHER" id="PTHR33057">
    <property type="entry name" value="TRANSCRIPTION REPRESSOR OFP7-RELATED"/>
    <property type="match status" value="1"/>
</dbReference>
<dbReference type="NCBIfam" id="TIGR01568">
    <property type="entry name" value="A_thal_3678"/>
    <property type="match status" value="1"/>
</dbReference>
<comment type="caution">
    <text evidence="9">The sequence shown here is derived from an EMBL/GenBank/DDBJ whole genome shotgun (WGS) entry which is preliminary data.</text>
</comment>
<dbReference type="InterPro" id="IPR006458">
    <property type="entry name" value="Ovate_C"/>
</dbReference>
<evidence type="ECO:0000256" key="3">
    <source>
        <dbReference type="ARBA" id="ARBA00023015"/>
    </source>
</evidence>
<evidence type="ECO:0000256" key="5">
    <source>
        <dbReference type="ARBA" id="ARBA00023242"/>
    </source>
</evidence>
<dbReference type="Pfam" id="PF13724">
    <property type="entry name" value="DNA_binding_2"/>
    <property type="match status" value="1"/>
</dbReference>
<keyword evidence="10" id="KW-1185">Reference proteome</keyword>
<dbReference type="PROSITE" id="PS51754">
    <property type="entry name" value="OVATE"/>
    <property type="match status" value="1"/>
</dbReference>
<dbReference type="InterPro" id="IPR038933">
    <property type="entry name" value="Ovate"/>
</dbReference>
<protein>
    <recommendedName>
        <fullName evidence="6">Transcription repressor</fullName>
    </recommendedName>
    <alternativeName>
        <fullName evidence="6">Ovate family protein</fullName>
    </alternativeName>
</protein>
<evidence type="ECO:0000256" key="6">
    <source>
        <dbReference type="RuleBase" id="RU367028"/>
    </source>
</evidence>
<reference evidence="9" key="1">
    <citation type="submission" date="2023-12" db="EMBL/GenBank/DDBJ databases">
        <title>Genome assembly of Anisodus tanguticus.</title>
        <authorList>
            <person name="Wang Y.-J."/>
        </authorList>
    </citation>
    <scope>NUCLEOTIDE SEQUENCE</scope>
    <source>
        <strain evidence="9">KB-2021</strain>
        <tissue evidence="9">Leaf</tissue>
    </source>
</reference>
<keyword evidence="4 6" id="KW-0804">Transcription</keyword>
<proteinExistence type="predicted"/>
<feature type="compositionally biased region" description="Polar residues" evidence="7">
    <location>
        <begin position="75"/>
        <end position="94"/>
    </location>
</feature>
<accession>A0AAE1R662</accession>
<dbReference type="GO" id="GO:0003677">
    <property type="term" value="F:DNA binding"/>
    <property type="evidence" value="ECO:0007669"/>
    <property type="project" value="InterPro"/>
</dbReference>
<evidence type="ECO:0000259" key="8">
    <source>
        <dbReference type="PROSITE" id="PS51754"/>
    </source>
</evidence>
<feature type="region of interest" description="Disordered" evidence="7">
    <location>
        <begin position="75"/>
        <end position="119"/>
    </location>
</feature>
<keyword evidence="3 6" id="KW-0805">Transcription regulation</keyword>
<dbReference type="GO" id="GO:0005634">
    <property type="term" value="C:nucleus"/>
    <property type="evidence" value="ECO:0007669"/>
    <property type="project" value="UniProtKB-SubCell"/>
</dbReference>
<feature type="compositionally biased region" description="Basic residues" evidence="7">
    <location>
        <begin position="101"/>
        <end position="115"/>
    </location>
</feature>